<evidence type="ECO:0008006" key="3">
    <source>
        <dbReference type="Google" id="ProtNLM"/>
    </source>
</evidence>
<dbReference type="RefSeq" id="WP_144995894.1">
    <property type="nucleotide sequence ID" value="NZ_CP036281.1"/>
</dbReference>
<name>A0A518CN34_9PLAN</name>
<dbReference type="EMBL" id="CP036281">
    <property type="protein sequence ID" value="QDU80637.1"/>
    <property type="molecule type" value="Genomic_DNA"/>
</dbReference>
<accession>A0A518CN34</accession>
<sequence length="297" mass="34351">MTKNIAASVRQKLLNISRERKQRFNELLLRYALERWLYRLSQSRYSEKFVLKGAMMLTAWQIPTTRPTRDIDMLAQISNDLDAVLGVIIEINQTETEPDGLIFDTENIITERIAEDALYEGVRARFRGNLDSARLDMQIDIGFSDIVTPGPVDMTFPTILDQPAPQLNAYNPETAIAEKFEAMVKLGELNSRMKDFYDIWALSQFHSFTKSLLDKAVRSTFRRRDTELDTNASCFSKEYGTSENKQKQWQAFLKRSQLNEVAPANFEDVWKATIKFLEPIIHPQEDELKWEAGGPWK</sequence>
<dbReference type="Pfam" id="PF08843">
    <property type="entry name" value="AbiEii"/>
    <property type="match status" value="1"/>
</dbReference>
<evidence type="ECO:0000313" key="2">
    <source>
        <dbReference type="Proteomes" id="UP000317178"/>
    </source>
</evidence>
<dbReference type="AlphaFoldDB" id="A0A518CN34"/>
<proteinExistence type="predicted"/>
<dbReference type="KEGG" id="plon:Pla110_23680"/>
<dbReference type="Proteomes" id="UP000317178">
    <property type="component" value="Chromosome"/>
</dbReference>
<reference evidence="1 2" key="1">
    <citation type="submission" date="2019-02" db="EMBL/GenBank/DDBJ databases">
        <title>Deep-cultivation of Planctomycetes and their phenomic and genomic characterization uncovers novel biology.</title>
        <authorList>
            <person name="Wiegand S."/>
            <person name="Jogler M."/>
            <person name="Boedeker C."/>
            <person name="Pinto D."/>
            <person name="Vollmers J."/>
            <person name="Rivas-Marin E."/>
            <person name="Kohn T."/>
            <person name="Peeters S.H."/>
            <person name="Heuer A."/>
            <person name="Rast P."/>
            <person name="Oberbeckmann S."/>
            <person name="Bunk B."/>
            <person name="Jeske O."/>
            <person name="Meyerdierks A."/>
            <person name="Storesund J.E."/>
            <person name="Kallscheuer N."/>
            <person name="Luecker S."/>
            <person name="Lage O.M."/>
            <person name="Pohl T."/>
            <person name="Merkel B.J."/>
            <person name="Hornburger P."/>
            <person name="Mueller R.-W."/>
            <person name="Bruemmer F."/>
            <person name="Labrenz M."/>
            <person name="Spormann A.M."/>
            <person name="Op den Camp H."/>
            <person name="Overmann J."/>
            <person name="Amann R."/>
            <person name="Jetten M.S.M."/>
            <person name="Mascher T."/>
            <person name="Medema M.H."/>
            <person name="Devos D.P."/>
            <person name="Kaster A.-K."/>
            <person name="Ovreas L."/>
            <person name="Rohde M."/>
            <person name="Galperin M.Y."/>
            <person name="Jogler C."/>
        </authorList>
    </citation>
    <scope>NUCLEOTIDE SEQUENCE [LARGE SCALE GENOMIC DNA]</scope>
    <source>
        <strain evidence="1 2">Pla110</strain>
    </source>
</reference>
<protein>
    <recommendedName>
        <fullName evidence="3">Nucleotidyl transferase AbiEii toxin, Type IV TA system</fullName>
    </recommendedName>
</protein>
<evidence type="ECO:0000313" key="1">
    <source>
        <dbReference type="EMBL" id="QDU80637.1"/>
    </source>
</evidence>
<dbReference type="InterPro" id="IPR014942">
    <property type="entry name" value="AbiEii"/>
</dbReference>
<gene>
    <name evidence="1" type="ORF">Pla110_23680</name>
</gene>
<keyword evidence="2" id="KW-1185">Reference proteome</keyword>
<organism evidence="1 2">
    <name type="scientific">Polystyrenella longa</name>
    <dbReference type="NCBI Taxonomy" id="2528007"/>
    <lineage>
        <taxon>Bacteria</taxon>
        <taxon>Pseudomonadati</taxon>
        <taxon>Planctomycetota</taxon>
        <taxon>Planctomycetia</taxon>
        <taxon>Planctomycetales</taxon>
        <taxon>Planctomycetaceae</taxon>
        <taxon>Polystyrenella</taxon>
    </lineage>
</organism>
<dbReference type="OrthoDB" id="9808443at2"/>